<dbReference type="GeneID" id="59321916"/>
<dbReference type="Proteomes" id="UP000547976">
    <property type="component" value="Unassembled WGS sequence"/>
</dbReference>
<dbReference type="RefSeq" id="XP_036535791.1">
    <property type="nucleotide sequence ID" value="XM_036687198.1"/>
</dbReference>
<proteinExistence type="predicted"/>
<comment type="caution">
    <text evidence="1">The sequence shown here is derived from an EMBL/GenBank/DDBJ whole genome shotgun (WGS) entry which is preliminary data.</text>
</comment>
<protein>
    <submittedName>
        <fullName evidence="1">Uncharacterized protein</fullName>
    </submittedName>
</protein>
<evidence type="ECO:0000313" key="2">
    <source>
        <dbReference type="Proteomes" id="UP000547976"/>
    </source>
</evidence>
<dbReference type="OrthoDB" id="4977079at2759"/>
<name>A0A8H5PHU8_GIBSU</name>
<accession>A0A8H5PHU8</accession>
<keyword evidence="2" id="KW-1185">Reference proteome</keyword>
<dbReference type="AlphaFoldDB" id="A0A8H5PHU8"/>
<sequence>MEPLKREMCYELLVKTPGLSFPDPSTTEAAEFSKSCKTVFGGPAPRPHMNKAEAEDKICEFLTECENHFHRLTMCPIHNISARPCECPEKSAKYYYHIAIEATLCARIEVIKKNGGIQNDINGANNLILLNVHILLCNFASFKHTHSYAPVQTLCWTVNGALESQQEATKRKKTLLKQREVKKLKSASGAGSLPATDAAVAKERIKILSFLAFPWPALRGLDFFNEPKIVWTWLVSMEKRKELAQFGVGDFDV</sequence>
<evidence type="ECO:0000313" key="1">
    <source>
        <dbReference type="EMBL" id="KAF5596804.1"/>
    </source>
</evidence>
<organism evidence="1 2">
    <name type="scientific">Gibberella subglutinans</name>
    <name type="common">Fusarium subglutinans</name>
    <dbReference type="NCBI Taxonomy" id="42677"/>
    <lineage>
        <taxon>Eukaryota</taxon>
        <taxon>Fungi</taxon>
        <taxon>Dikarya</taxon>
        <taxon>Ascomycota</taxon>
        <taxon>Pezizomycotina</taxon>
        <taxon>Sordariomycetes</taxon>
        <taxon>Hypocreomycetidae</taxon>
        <taxon>Hypocreales</taxon>
        <taxon>Nectriaceae</taxon>
        <taxon>Fusarium</taxon>
        <taxon>Fusarium fujikuroi species complex</taxon>
    </lineage>
</organism>
<reference evidence="1 2" key="1">
    <citation type="submission" date="2020-05" db="EMBL/GenBank/DDBJ databases">
        <title>Identification and distribution of gene clusters putatively required for synthesis of sphingolipid metabolism inhibitors in phylogenetically diverse species of the filamentous fungus Fusarium.</title>
        <authorList>
            <person name="Kim H.-S."/>
            <person name="Busman M."/>
            <person name="Brown D.W."/>
            <person name="Divon H."/>
            <person name="Uhlig S."/>
            <person name="Proctor R.H."/>
        </authorList>
    </citation>
    <scope>NUCLEOTIDE SEQUENCE [LARGE SCALE GENOMIC DNA]</scope>
    <source>
        <strain evidence="1 2">NRRL 66333</strain>
    </source>
</reference>
<dbReference type="EMBL" id="JAAOAV010000123">
    <property type="protein sequence ID" value="KAF5596804.1"/>
    <property type="molecule type" value="Genomic_DNA"/>
</dbReference>
<gene>
    <name evidence="1" type="ORF">FSUBG_8759</name>
</gene>